<dbReference type="EMBL" id="CP003345">
    <property type="protein sequence ID" value="AFM04095.1"/>
    <property type="molecule type" value="Genomic_DNA"/>
</dbReference>
<evidence type="ECO:0000313" key="2">
    <source>
        <dbReference type="EMBL" id="AFM04095.1"/>
    </source>
</evidence>
<dbReference type="PATRIC" id="fig|880071.3.peg.1659"/>
<name>I4AJG0_BERLS</name>
<feature type="transmembrane region" description="Helical" evidence="1">
    <location>
        <begin position="17"/>
        <end position="38"/>
    </location>
</feature>
<evidence type="ECO:0000313" key="3">
    <source>
        <dbReference type="Proteomes" id="UP000006054"/>
    </source>
</evidence>
<feature type="transmembrane region" description="Helical" evidence="1">
    <location>
        <begin position="122"/>
        <end position="142"/>
    </location>
</feature>
<proteinExistence type="predicted"/>
<dbReference type="RefSeq" id="WP_014797550.1">
    <property type="nucleotide sequence ID" value="NC_018018.1"/>
</dbReference>
<feature type="transmembrane region" description="Helical" evidence="1">
    <location>
        <begin position="154"/>
        <end position="170"/>
    </location>
</feature>
<keyword evidence="1" id="KW-0472">Membrane</keyword>
<keyword evidence="1" id="KW-0812">Transmembrane</keyword>
<organism evidence="2 3">
    <name type="scientific">Bernardetia litoralis (strain ATCC 23117 / DSM 6794 / NBRC 15988 / NCIMB 1366 / Fx l1 / Sio-4)</name>
    <name type="common">Flexibacter litoralis</name>
    <dbReference type="NCBI Taxonomy" id="880071"/>
    <lineage>
        <taxon>Bacteria</taxon>
        <taxon>Pseudomonadati</taxon>
        <taxon>Bacteroidota</taxon>
        <taxon>Cytophagia</taxon>
        <taxon>Cytophagales</taxon>
        <taxon>Bernardetiaceae</taxon>
        <taxon>Bernardetia</taxon>
    </lineage>
</organism>
<dbReference type="PANTHER" id="PTHR40115">
    <property type="entry name" value="INNER MEMBRANE PROTEIN WITH PEPSY TM HELIX"/>
    <property type="match status" value="1"/>
</dbReference>
<reference evidence="3" key="1">
    <citation type="submission" date="2012-06" db="EMBL/GenBank/DDBJ databases">
        <title>The complete genome of Flexibacter litoralis DSM 6794.</title>
        <authorList>
            <person name="Lucas S."/>
            <person name="Copeland A."/>
            <person name="Lapidus A."/>
            <person name="Glavina del Rio T."/>
            <person name="Dalin E."/>
            <person name="Tice H."/>
            <person name="Bruce D."/>
            <person name="Goodwin L."/>
            <person name="Pitluck S."/>
            <person name="Peters L."/>
            <person name="Ovchinnikova G."/>
            <person name="Lu M."/>
            <person name="Kyrpides N."/>
            <person name="Mavromatis K."/>
            <person name="Ivanova N."/>
            <person name="Brettin T."/>
            <person name="Detter J.C."/>
            <person name="Han C."/>
            <person name="Larimer F."/>
            <person name="Land M."/>
            <person name="Hauser L."/>
            <person name="Markowitz V."/>
            <person name="Cheng J.-F."/>
            <person name="Hugenholtz P."/>
            <person name="Woyke T."/>
            <person name="Wu D."/>
            <person name="Spring S."/>
            <person name="Lang E."/>
            <person name="Kopitz M."/>
            <person name="Brambilla E."/>
            <person name="Klenk H.-P."/>
            <person name="Eisen J.A."/>
        </authorList>
    </citation>
    <scope>NUCLEOTIDE SEQUENCE [LARGE SCALE GENOMIC DNA]</scope>
    <source>
        <strain evidence="3">ATCC 23117 / DSM 6794 / NBRC 15988 / NCIMB 1366 / Sio-4</strain>
    </source>
</reference>
<dbReference type="InterPro" id="IPR032307">
    <property type="entry name" value="PepSY_TM-like_2"/>
</dbReference>
<keyword evidence="1" id="KW-1133">Transmembrane helix</keyword>
<sequence precursor="true">MASRTSLSLKIRIIHRYLGFFLVGIMSVYALSGIVLIFRDSDIFKQEKHFTEQIKINASSEELGKLLNIRRLKVTKKENNKIYFQNGIYDKQTGIADYKIKKLPFILDKMAHLHKSKSGDPLFFLNIFFGVALLFFAFSSFFMFMPKTSVFKKGLYFSLAGVILTLILLFV</sequence>
<dbReference type="HOGENOM" id="CLU_1552062_0_0_10"/>
<dbReference type="OrthoDB" id="6330679at2"/>
<accession>I4AJG0</accession>
<keyword evidence="3" id="KW-1185">Reference proteome</keyword>
<dbReference type="eggNOG" id="COG3182">
    <property type="taxonomic scope" value="Bacteria"/>
</dbReference>
<dbReference type="Proteomes" id="UP000006054">
    <property type="component" value="Chromosome"/>
</dbReference>
<evidence type="ECO:0008006" key="4">
    <source>
        <dbReference type="Google" id="ProtNLM"/>
    </source>
</evidence>
<dbReference type="PANTHER" id="PTHR40115:SF1">
    <property type="entry name" value="INNER MEMBRANE PROTEIN WITH PEPSY TM HELIX"/>
    <property type="match status" value="1"/>
</dbReference>
<evidence type="ECO:0000256" key="1">
    <source>
        <dbReference type="SAM" id="Phobius"/>
    </source>
</evidence>
<dbReference type="STRING" id="880071.Fleli_1685"/>
<protein>
    <recommendedName>
        <fullName evidence="4">Iron-regulated membrane protein</fullName>
    </recommendedName>
</protein>
<gene>
    <name evidence="2" type="ordered locus">Fleli_1685</name>
</gene>
<dbReference type="AlphaFoldDB" id="I4AJG0"/>
<dbReference type="KEGG" id="fli:Fleli_1685"/>